<feature type="transmembrane region" description="Helical" evidence="1">
    <location>
        <begin position="131"/>
        <end position="149"/>
    </location>
</feature>
<keyword evidence="1" id="KW-1133">Transmembrane helix</keyword>
<dbReference type="EMBL" id="CDOG01000034">
    <property type="protein sequence ID" value="CEN40195.1"/>
    <property type="molecule type" value="Genomic_DNA"/>
</dbReference>
<dbReference type="GO" id="GO:0080120">
    <property type="term" value="P:CAAX-box protein maturation"/>
    <property type="evidence" value="ECO:0007669"/>
    <property type="project" value="UniProtKB-ARBA"/>
</dbReference>
<evidence type="ECO:0000256" key="1">
    <source>
        <dbReference type="SAM" id="Phobius"/>
    </source>
</evidence>
<dbReference type="OrthoDB" id="2806188at2"/>
<feature type="transmembrane region" description="Helical" evidence="1">
    <location>
        <begin position="14"/>
        <end position="36"/>
    </location>
</feature>
<sequence length="304" mass="35505">MYIENAYRGKSPKWLYIICPTLFFGLTGLSFLALSVVDTSELIKISIEKKGELRFFAENLASFAFFCVALLLWVRYVHQQPLLHFHTSRSKVDWKRFFFSFFLWGGIVTAVTFGNYMVYPQDFEWNFQLEPFLILCAISILLIPFQAGFEEYFFRGYLMQSIGIFVKNRWFPLLFTSVTFGLVHAANPEVLKLGYWLLAYYIGTGFFLGIIVLMDEGLELALGFHIANNLFSAILMTSSWSVFQTPSLLKDVSEPSLIATMLFPLLFYFPLMLFIFSKKYSWNNWKEKLFGRVLSEKEFFENQQ</sequence>
<feature type="transmembrane region" description="Helical" evidence="1">
    <location>
        <begin position="255"/>
        <end position="276"/>
    </location>
</feature>
<proteinExistence type="predicted"/>
<dbReference type="GO" id="GO:0004175">
    <property type="term" value="F:endopeptidase activity"/>
    <property type="evidence" value="ECO:0007669"/>
    <property type="project" value="UniProtKB-ARBA"/>
</dbReference>
<feature type="domain" description="CAAX prenyl protease 2/Lysostaphin resistance protein A-like" evidence="2">
    <location>
        <begin position="137"/>
        <end position="231"/>
    </location>
</feature>
<dbReference type="Proteomes" id="UP000038083">
    <property type="component" value="Unassembled WGS sequence"/>
</dbReference>
<dbReference type="RefSeq" id="WP_018278336.1">
    <property type="nucleotide sequence ID" value="NZ_CDOF01000024.1"/>
</dbReference>
<feature type="transmembrane region" description="Helical" evidence="1">
    <location>
        <begin position="193"/>
        <end position="213"/>
    </location>
</feature>
<accession>A0A0B7HLR9</accession>
<evidence type="ECO:0000313" key="3">
    <source>
        <dbReference type="EMBL" id="CEN40195.1"/>
    </source>
</evidence>
<keyword evidence="1" id="KW-0812">Transmembrane</keyword>
<dbReference type="AlphaFoldDB" id="A0A0B7HLR9"/>
<keyword evidence="1" id="KW-0472">Membrane</keyword>
<feature type="transmembrane region" description="Helical" evidence="1">
    <location>
        <begin position="220"/>
        <end position="243"/>
    </location>
</feature>
<evidence type="ECO:0000313" key="4">
    <source>
        <dbReference type="Proteomes" id="UP000038083"/>
    </source>
</evidence>
<evidence type="ECO:0000259" key="2">
    <source>
        <dbReference type="Pfam" id="PF02517"/>
    </source>
</evidence>
<organism evidence="3 4">
    <name type="scientific">Capnocytophaga cynodegmi</name>
    <dbReference type="NCBI Taxonomy" id="28189"/>
    <lineage>
        <taxon>Bacteria</taxon>
        <taxon>Pseudomonadati</taxon>
        <taxon>Bacteroidota</taxon>
        <taxon>Flavobacteriia</taxon>
        <taxon>Flavobacteriales</taxon>
        <taxon>Flavobacteriaceae</taxon>
        <taxon>Capnocytophaga</taxon>
    </lineage>
</organism>
<feature type="transmembrane region" description="Helical" evidence="1">
    <location>
        <begin position="97"/>
        <end position="119"/>
    </location>
</feature>
<reference evidence="3 4" key="1">
    <citation type="submission" date="2015-01" db="EMBL/GenBank/DDBJ databases">
        <authorList>
            <person name="MANFREDI Pablo"/>
        </authorList>
    </citation>
    <scope>NUCLEOTIDE SEQUENCE [LARGE SCALE GENOMIC DNA]</scope>
    <source>
        <strain evidence="3 4">Ccy74</strain>
    </source>
</reference>
<feature type="transmembrane region" description="Helical" evidence="1">
    <location>
        <begin position="170"/>
        <end position="187"/>
    </location>
</feature>
<dbReference type="InterPro" id="IPR003675">
    <property type="entry name" value="Rce1/LyrA-like_dom"/>
</dbReference>
<name>A0A0B7HLR9_9FLAO</name>
<gene>
    <name evidence="3" type="ORF">CCYN74_40186</name>
</gene>
<dbReference type="Pfam" id="PF02517">
    <property type="entry name" value="Rce1-like"/>
    <property type="match status" value="1"/>
</dbReference>
<protein>
    <recommendedName>
        <fullName evidence="2">CAAX prenyl protease 2/Lysostaphin resistance protein A-like domain-containing protein</fullName>
    </recommendedName>
</protein>
<feature type="transmembrane region" description="Helical" evidence="1">
    <location>
        <begin position="56"/>
        <end position="76"/>
    </location>
</feature>